<feature type="transmembrane region" description="Helical" evidence="1">
    <location>
        <begin position="91"/>
        <end position="113"/>
    </location>
</feature>
<gene>
    <name evidence="2" type="ORF">SAMN04489719_1412</name>
</gene>
<accession>A0A1H1P0N6</accession>
<name>A0A1H1P0N6_9MICO</name>
<feature type="transmembrane region" description="Helical" evidence="1">
    <location>
        <begin position="12"/>
        <end position="34"/>
    </location>
</feature>
<feature type="transmembrane region" description="Helical" evidence="1">
    <location>
        <begin position="64"/>
        <end position="85"/>
    </location>
</feature>
<feature type="transmembrane region" description="Helical" evidence="1">
    <location>
        <begin position="165"/>
        <end position="183"/>
    </location>
</feature>
<dbReference type="InterPro" id="IPR014509">
    <property type="entry name" value="YjdF-like"/>
</dbReference>
<keyword evidence="1" id="KW-0812">Transmembrane</keyword>
<keyword evidence="1" id="KW-0472">Membrane</keyword>
<sequence>MKAHFLRRPHGATELLADAVRVLGLVGVLVAWVWWQPTDAGIAALALPALVVPRFLGVRGSADLVSGLVVLVAAWSNVLDLYRTVVGWDLLVHFACTAVLAAWAYLALAHVGIVPARGAAGFSTAGALVLTTALGLALSVVWEVIEWAGWRFVSDAIFVTYEDTIGDMVVGGLGAAVAGLLLGRVRLLRDPVEEPA</sequence>
<feature type="transmembrane region" description="Helical" evidence="1">
    <location>
        <begin position="40"/>
        <end position="57"/>
    </location>
</feature>
<proteinExistence type="predicted"/>
<evidence type="ECO:0000256" key="1">
    <source>
        <dbReference type="SAM" id="Phobius"/>
    </source>
</evidence>
<dbReference type="EMBL" id="LT629734">
    <property type="protein sequence ID" value="SDS04595.1"/>
    <property type="molecule type" value="Genomic_DNA"/>
</dbReference>
<keyword evidence="1" id="KW-1133">Transmembrane helix</keyword>
<evidence type="ECO:0000313" key="3">
    <source>
        <dbReference type="Proteomes" id="UP000199649"/>
    </source>
</evidence>
<evidence type="ECO:0008006" key="4">
    <source>
        <dbReference type="Google" id="ProtNLM"/>
    </source>
</evidence>
<reference evidence="3" key="1">
    <citation type="submission" date="2016-10" db="EMBL/GenBank/DDBJ databases">
        <authorList>
            <person name="Varghese N."/>
            <person name="Submissions S."/>
        </authorList>
    </citation>
    <scope>NUCLEOTIDE SEQUENCE [LARGE SCALE GENOMIC DNA]</scope>
    <source>
        <strain evidence="3">DSM 22965</strain>
    </source>
</reference>
<dbReference type="Pfam" id="PF09997">
    <property type="entry name" value="DUF2238"/>
    <property type="match status" value="1"/>
</dbReference>
<evidence type="ECO:0000313" key="2">
    <source>
        <dbReference type="EMBL" id="SDS04595.1"/>
    </source>
</evidence>
<dbReference type="RefSeq" id="WP_092666355.1">
    <property type="nucleotide sequence ID" value="NZ_LT629734.1"/>
</dbReference>
<dbReference type="STRING" id="684552.SAMN04489719_1412"/>
<dbReference type="OrthoDB" id="3790530at2"/>
<dbReference type="Proteomes" id="UP000199649">
    <property type="component" value="Chromosome I"/>
</dbReference>
<keyword evidence="3" id="KW-1185">Reference proteome</keyword>
<dbReference type="AlphaFoldDB" id="A0A1H1P0N6"/>
<feature type="transmembrane region" description="Helical" evidence="1">
    <location>
        <begin position="125"/>
        <end position="145"/>
    </location>
</feature>
<organism evidence="2 3">
    <name type="scientific">Agrococcus carbonis</name>
    <dbReference type="NCBI Taxonomy" id="684552"/>
    <lineage>
        <taxon>Bacteria</taxon>
        <taxon>Bacillati</taxon>
        <taxon>Actinomycetota</taxon>
        <taxon>Actinomycetes</taxon>
        <taxon>Micrococcales</taxon>
        <taxon>Microbacteriaceae</taxon>
        <taxon>Agrococcus</taxon>
    </lineage>
</organism>
<protein>
    <recommendedName>
        <fullName evidence="4">DUF2238 domain-containing protein</fullName>
    </recommendedName>
</protein>